<organism evidence="1 2">
    <name type="scientific">Entamoeba nuttalli (strain P19)</name>
    <name type="common">Amoeba</name>
    <dbReference type="NCBI Taxonomy" id="1076696"/>
    <lineage>
        <taxon>Eukaryota</taxon>
        <taxon>Amoebozoa</taxon>
        <taxon>Evosea</taxon>
        <taxon>Archamoebae</taxon>
        <taxon>Mastigamoebida</taxon>
        <taxon>Entamoebidae</taxon>
        <taxon>Entamoeba</taxon>
    </lineage>
</organism>
<reference evidence="1 2" key="1">
    <citation type="submission" date="2011-11" db="EMBL/GenBank/DDBJ databases">
        <authorList>
            <person name="Hannick L."/>
            <person name="Karamycheva S."/>
            <person name="Lorenzi H."/>
            <person name="Caler E."/>
        </authorList>
    </citation>
    <scope>NUCLEOTIDE SEQUENCE [LARGE SCALE GENOMIC DNA]</scope>
    <source>
        <strain evidence="1 2">P19</strain>
    </source>
</reference>
<gene>
    <name evidence="1" type="ORF">ENU1_035310</name>
</gene>
<evidence type="ECO:0000313" key="2">
    <source>
        <dbReference type="Proteomes" id="UP000006769"/>
    </source>
</evidence>
<accession>K2HGL2</accession>
<protein>
    <submittedName>
        <fullName evidence="1">Phosphatidylinositol3-kinaseTor2, putative</fullName>
    </submittedName>
</protein>
<dbReference type="AlphaFoldDB" id="K2HGL2"/>
<sequence>MTTQMKWSDKFMSLFNELVSETSQTQNDIITKKLHDFVLIVVRDFQGDGVSTFINEISSDLLAVLKKPEVSEKQNNAVINLIDFFITSDIDDSYPRTNAKDIIDCIMKSTNQNVIRNASLVLGKIIRLGPHDLVEKELDIANSYLEVCYFK</sequence>
<name>K2HGL2_ENTNP</name>
<proteinExistence type="predicted"/>
<evidence type="ECO:0000313" key="1">
    <source>
        <dbReference type="EMBL" id="EKE42034.1"/>
    </source>
</evidence>
<dbReference type="Proteomes" id="UP000006769">
    <property type="component" value="Unassembled WGS sequence"/>
</dbReference>
<keyword evidence="1" id="KW-0808">Transferase</keyword>
<dbReference type="EMBL" id="JH925662">
    <property type="protein sequence ID" value="EKE42034.1"/>
    <property type="molecule type" value="Genomic_DNA"/>
</dbReference>
<dbReference type="GO" id="GO:0016301">
    <property type="term" value="F:kinase activity"/>
    <property type="evidence" value="ECO:0007669"/>
    <property type="project" value="UniProtKB-KW"/>
</dbReference>
<keyword evidence="1" id="KW-0418">Kinase</keyword>
<dbReference type="RefSeq" id="XP_008855632.1">
    <property type="nucleotide sequence ID" value="XM_008857410.1"/>
</dbReference>
<dbReference type="GeneID" id="20071807"/>
<dbReference type="VEuPathDB" id="AmoebaDB:ENU1_035310"/>